<name>A0A068RHR4_9FUNG</name>
<protein>
    <submittedName>
        <fullName evidence="2">Uncharacterized protein</fullName>
    </submittedName>
</protein>
<evidence type="ECO:0000313" key="2">
    <source>
        <dbReference type="EMBL" id="CDH48491.1"/>
    </source>
</evidence>
<dbReference type="Gene3D" id="1.10.8.1310">
    <property type="match status" value="1"/>
</dbReference>
<feature type="compositionally biased region" description="Basic and acidic residues" evidence="1">
    <location>
        <begin position="72"/>
        <end position="83"/>
    </location>
</feature>
<reference evidence="2" key="1">
    <citation type="submission" date="2013-08" db="EMBL/GenBank/DDBJ databases">
        <title>Gene expansion shapes genome architecture in the human pathogen Lichtheimia corymbifera: an evolutionary genomics analysis in the ancient terrestrial Mucorales (Mucoromycotina).</title>
        <authorList>
            <person name="Schwartze V.U."/>
            <person name="Winter S."/>
            <person name="Shelest E."/>
            <person name="Marcet-Houben M."/>
            <person name="Horn F."/>
            <person name="Wehner S."/>
            <person name="Hoffmann K."/>
            <person name="Riege K."/>
            <person name="Sammeth M."/>
            <person name="Nowrousian M."/>
            <person name="Valiante V."/>
            <person name="Linde J."/>
            <person name="Jacobsen I.D."/>
            <person name="Marz M."/>
            <person name="Brakhage A.A."/>
            <person name="Gabaldon T."/>
            <person name="Bocker S."/>
            <person name="Voigt K."/>
        </authorList>
    </citation>
    <scope>NUCLEOTIDE SEQUENCE [LARGE SCALE GENOMIC DNA]</scope>
    <source>
        <strain evidence="2">FSU 9682</strain>
    </source>
</reference>
<organism evidence="2 3">
    <name type="scientific">Lichtheimia corymbifera JMRC:FSU:9682</name>
    <dbReference type="NCBI Taxonomy" id="1263082"/>
    <lineage>
        <taxon>Eukaryota</taxon>
        <taxon>Fungi</taxon>
        <taxon>Fungi incertae sedis</taxon>
        <taxon>Mucoromycota</taxon>
        <taxon>Mucoromycotina</taxon>
        <taxon>Mucoromycetes</taxon>
        <taxon>Mucorales</taxon>
        <taxon>Lichtheimiaceae</taxon>
        <taxon>Lichtheimia</taxon>
    </lineage>
</organism>
<dbReference type="Proteomes" id="UP000027586">
    <property type="component" value="Unassembled WGS sequence"/>
</dbReference>
<comment type="caution">
    <text evidence="2">The sequence shown here is derived from an EMBL/GenBank/DDBJ whole genome shotgun (WGS) entry which is preliminary data.</text>
</comment>
<keyword evidence="3" id="KW-1185">Reference proteome</keyword>
<dbReference type="OrthoDB" id="206700at2759"/>
<dbReference type="AlphaFoldDB" id="A0A068RHR4"/>
<sequence>MTKSKTVNLNFKKTIQISDALKANDVSTIKQLGRAPNGFLNNDIRCKVWPKLLLSSTVENATPVSERSNFGAKEDGIFPEQRDKNRKQAHGVTTESDVYKRAMMNPNMTDSTTATVAVTRKESGPQYQVDFAYIKGERKKDAQGLLG</sequence>
<evidence type="ECO:0000256" key="1">
    <source>
        <dbReference type="SAM" id="MobiDB-lite"/>
    </source>
</evidence>
<accession>A0A068RHR4</accession>
<evidence type="ECO:0000313" key="3">
    <source>
        <dbReference type="Proteomes" id="UP000027586"/>
    </source>
</evidence>
<feature type="region of interest" description="Disordered" evidence="1">
    <location>
        <begin position="63"/>
        <end position="95"/>
    </location>
</feature>
<dbReference type="EMBL" id="CBTN010000001">
    <property type="protein sequence ID" value="CDH48491.1"/>
    <property type="molecule type" value="Genomic_DNA"/>
</dbReference>
<proteinExistence type="predicted"/>
<gene>
    <name evidence="2" type="ORF">LCOR_00271.1</name>
</gene>
<dbReference type="VEuPathDB" id="FungiDB:LCOR_00271.1"/>